<evidence type="ECO:0000256" key="1">
    <source>
        <dbReference type="SAM" id="Phobius"/>
    </source>
</evidence>
<keyword evidence="1" id="KW-0812">Transmembrane</keyword>
<feature type="transmembrane region" description="Helical" evidence="1">
    <location>
        <begin position="26"/>
        <end position="48"/>
    </location>
</feature>
<accession>A0A7X6LSL0</accession>
<dbReference type="RefSeq" id="WP_168685997.1">
    <property type="nucleotide sequence ID" value="NZ_JAAXPF010000013.1"/>
</dbReference>
<reference evidence="2 5" key="2">
    <citation type="submission" date="2024-06" db="EMBL/GenBank/DDBJ databases">
        <title>Sequencing the genomes of 1000 actinobacteria strains.</title>
        <authorList>
            <person name="Klenk H.-P."/>
        </authorList>
    </citation>
    <scope>NUCLEOTIDE SEQUENCE [LARGE SCALE GENOMIC DNA]</scope>
    <source>
        <strain evidence="2 5">DSM 44265</strain>
    </source>
</reference>
<dbReference type="AlphaFoldDB" id="A0A7X6LSL0"/>
<dbReference type="NCBIfam" id="NF042935">
    <property type="entry name" value="SCO6880_fam"/>
    <property type="match status" value="1"/>
</dbReference>
<dbReference type="InterPro" id="IPR049978">
    <property type="entry name" value="SCO6880-like"/>
</dbReference>
<organism evidence="3 4">
    <name type="scientific">Corynebacterium mucifaciens</name>
    <dbReference type="NCBI Taxonomy" id="57171"/>
    <lineage>
        <taxon>Bacteria</taxon>
        <taxon>Bacillati</taxon>
        <taxon>Actinomycetota</taxon>
        <taxon>Actinomycetes</taxon>
        <taxon>Mycobacteriales</taxon>
        <taxon>Corynebacteriaceae</taxon>
        <taxon>Corynebacterium</taxon>
    </lineage>
</organism>
<sequence>MSREEQVETPVYALGQPSRRTGLGGLSMKTTIVLGIGFLGYLVCQIAGFAKFGLLVVVPVALIIAGIVSFNVGGRSMAQMAEMMFQDMRQRTRGEHIYFSGPSSRLPGGTYRLPGVFARTELVEGVDAAGKEFAVIFDRPRREATVVLHAQLSGETAITQDERNAQTSEWGRWLAGLSLSGDVEQAAVVVTTRPGTGDLVAQEVAATVKPEAPWIARQVQAEAAELLSQGVPEVDAHISLTFSVSVSDAKDTSFVELIGTRLPSLYGPLTWAGIQASPMDTNSVCARAHMLYNPASEADFEELSVQGIEHGLGWEDIGPSWAQKDRSAYHHDGATSVTWEMAQAPRSTFEDTLLTGLIQPHIRIARKRVALIYRPYEAGSGAGRVEAEHRDAMVAANSSKKIRAASADMRLEHTEAARRAQARGAQLGRYSLFVTATCAPDEDLERIKHDVEQLGAQANIRLRVMTRQQDAAFATSCGLGQTPWAKPSTSALAGA</sequence>
<evidence type="ECO:0000313" key="3">
    <source>
        <dbReference type="EMBL" id="NKY69591.1"/>
    </source>
</evidence>
<dbReference type="EMBL" id="JBEPNZ010000002">
    <property type="protein sequence ID" value="MET3945322.1"/>
    <property type="molecule type" value="Genomic_DNA"/>
</dbReference>
<gene>
    <name evidence="3" type="ORF">HF989_09505</name>
    <name evidence="2" type="ORF">JOF50_002185</name>
</gene>
<evidence type="ECO:0000313" key="5">
    <source>
        <dbReference type="Proteomes" id="UP001549139"/>
    </source>
</evidence>
<dbReference type="Proteomes" id="UP001549139">
    <property type="component" value="Unassembled WGS sequence"/>
</dbReference>
<dbReference type="EMBL" id="JAAXPF010000013">
    <property type="protein sequence ID" value="NKY69591.1"/>
    <property type="molecule type" value="Genomic_DNA"/>
</dbReference>
<evidence type="ECO:0000313" key="4">
    <source>
        <dbReference type="Proteomes" id="UP000554284"/>
    </source>
</evidence>
<reference evidence="3 4" key="1">
    <citation type="submission" date="2020-04" db="EMBL/GenBank/DDBJ databases">
        <title>MicrobeNet Type strains.</title>
        <authorList>
            <person name="Nicholson A.C."/>
        </authorList>
    </citation>
    <scope>NUCLEOTIDE SEQUENCE [LARGE SCALE GENOMIC DNA]</scope>
    <source>
        <strain evidence="3 4">ATCC 700355</strain>
    </source>
</reference>
<proteinExistence type="predicted"/>
<feature type="transmembrane region" description="Helical" evidence="1">
    <location>
        <begin position="54"/>
        <end position="74"/>
    </location>
</feature>
<dbReference type="Proteomes" id="UP000554284">
    <property type="component" value="Unassembled WGS sequence"/>
</dbReference>
<name>A0A7X6LSL0_9CORY</name>
<keyword evidence="1" id="KW-1133">Transmembrane helix</keyword>
<comment type="caution">
    <text evidence="3">The sequence shown here is derived from an EMBL/GenBank/DDBJ whole genome shotgun (WGS) entry which is preliminary data.</text>
</comment>
<keyword evidence="5" id="KW-1185">Reference proteome</keyword>
<evidence type="ECO:0000313" key="2">
    <source>
        <dbReference type="EMBL" id="MET3945322.1"/>
    </source>
</evidence>
<protein>
    <recommendedName>
        <fullName evidence="6">PrgI family protein</fullName>
    </recommendedName>
</protein>
<keyword evidence="1" id="KW-0472">Membrane</keyword>
<evidence type="ECO:0008006" key="6">
    <source>
        <dbReference type="Google" id="ProtNLM"/>
    </source>
</evidence>